<protein>
    <submittedName>
        <fullName evidence="1">Uncharacterized protein</fullName>
    </submittedName>
</protein>
<accession>S7ZS77</accession>
<dbReference type="AlphaFoldDB" id="S7ZS77"/>
<proteinExistence type="predicted"/>
<keyword evidence="2" id="KW-1185">Reference proteome</keyword>
<dbReference type="PhylomeDB" id="S7ZS77"/>
<dbReference type="HOGENOM" id="CLU_1797134_0_0_1"/>
<reference evidence="1 2" key="1">
    <citation type="journal article" date="2013" name="PLoS ONE">
        <title>Genomic and secretomic analyses reveal unique features of the lignocellulolytic enzyme system of Penicillium decumbens.</title>
        <authorList>
            <person name="Liu G."/>
            <person name="Zhang L."/>
            <person name="Wei X."/>
            <person name="Zou G."/>
            <person name="Qin Y."/>
            <person name="Ma L."/>
            <person name="Li J."/>
            <person name="Zheng H."/>
            <person name="Wang S."/>
            <person name="Wang C."/>
            <person name="Xun L."/>
            <person name="Zhao G.-P."/>
            <person name="Zhou Z."/>
            <person name="Qu Y."/>
        </authorList>
    </citation>
    <scope>NUCLEOTIDE SEQUENCE [LARGE SCALE GENOMIC DNA]</scope>
    <source>
        <strain evidence="2">114-2 / CGMCC 5302</strain>
    </source>
</reference>
<organism evidence="1 2">
    <name type="scientific">Penicillium oxalicum (strain 114-2 / CGMCC 5302)</name>
    <name type="common">Penicillium decumbens</name>
    <dbReference type="NCBI Taxonomy" id="933388"/>
    <lineage>
        <taxon>Eukaryota</taxon>
        <taxon>Fungi</taxon>
        <taxon>Dikarya</taxon>
        <taxon>Ascomycota</taxon>
        <taxon>Pezizomycotina</taxon>
        <taxon>Eurotiomycetes</taxon>
        <taxon>Eurotiomycetidae</taxon>
        <taxon>Eurotiales</taxon>
        <taxon>Aspergillaceae</taxon>
        <taxon>Penicillium</taxon>
    </lineage>
</organism>
<evidence type="ECO:0000313" key="2">
    <source>
        <dbReference type="Proteomes" id="UP000019376"/>
    </source>
</evidence>
<evidence type="ECO:0000313" key="1">
    <source>
        <dbReference type="EMBL" id="EPS31571.1"/>
    </source>
</evidence>
<dbReference type="EMBL" id="KB644413">
    <property type="protein sequence ID" value="EPS31571.1"/>
    <property type="molecule type" value="Genomic_DNA"/>
</dbReference>
<gene>
    <name evidence="1" type="ORF">PDE_06526</name>
</gene>
<dbReference type="Proteomes" id="UP000019376">
    <property type="component" value="Unassembled WGS sequence"/>
</dbReference>
<sequence length="144" mass="16234">MEVSHSLIACGAIYRDQRLDTFIYCEADEFDSGKVVVVDLEQVELPTSFLGWKPGVNREGARVLMEDFSSLSDRYHKQVSSRFNFPEALTSIVVYSAHALGQNQSQCSATRASEMVDDRMGNLATGIYDVRRSKDDWLMHAMES</sequence>
<name>S7ZS77_PENO1</name>
<dbReference type="OrthoDB" id="2942798at2759"/>